<dbReference type="EMBL" id="CP022674">
    <property type="protein sequence ID" value="AXI27983.1"/>
    <property type="molecule type" value="Genomic_DNA"/>
</dbReference>
<evidence type="ECO:0000313" key="1">
    <source>
        <dbReference type="EMBL" id="AXI27983.1"/>
    </source>
</evidence>
<evidence type="ECO:0000313" key="2">
    <source>
        <dbReference type="Proteomes" id="UP000253834"/>
    </source>
</evidence>
<dbReference type="RefSeq" id="WP_114894445.1">
    <property type="nucleotide sequence ID" value="NZ_CP022674.1"/>
</dbReference>
<name>A0AA86IDC3_PRIMG</name>
<proteinExistence type="predicted"/>
<organism evidence="1 2">
    <name type="scientific">Priestia megaterium</name>
    <name type="common">Bacillus megaterium</name>
    <dbReference type="NCBI Taxonomy" id="1404"/>
    <lineage>
        <taxon>Bacteria</taxon>
        <taxon>Bacillati</taxon>
        <taxon>Bacillota</taxon>
        <taxon>Bacilli</taxon>
        <taxon>Bacillales</taxon>
        <taxon>Bacillaceae</taxon>
        <taxon>Priestia</taxon>
    </lineage>
</organism>
<dbReference type="AlphaFoldDB" id="A0AA86IDC3"/>
<gene>
    <name evidence="1" type="ORF">CIB87_02755</name>
</gene>
<reference evidence="1 2" key="1">
    <citation type="submission" date="2017-07" db="EMBL/GenBank/DDBJ databases">
        <title>Isolation and development of strain Bacillus megaterium SR7 for enhanced growth and metabolite production under supercritical carbon dioxide.</title>
        <authorList>
            <person name="Freedman A.J.E."/>
            <person name="Peet K.C."/>
            <person name="Boock J.T."/>
            <person name="Penn K."/>
            <person name="Prather K.L.J."/>
            <person name="Thompson J.R."/>
        </authorList>
    </citation>
    <scope>NUCLEOTIDE SEQUENCE [LARGE SCALE GENOMIC DNA]</scope>
    <source>
        <strain evidence="1 2">SR7</strain>
    </source>
</reference>
<accession>A0AA86IDC3</accession>
<protein>
    <submittedName>
        <fullName evidence="1">Uncharacterized protein</fullName>
    </submittedName>
</protein>
<sequence length="142" mass="16620">MNKKFVIGLLVLAVGSFIFWKKDNGEVEPEIAHTYVMDPGTYIFKEKEKAYDYLQARRKEDLPAMAELKDNHDFEEVPQIFQVTVRQCNQDICKVNIDAAPGNYNPDDLSQEELEYIFEQDFYVLVEDFEAGNNRYDEELGY</sequence>
<dbReference type="Proteomes" id="UP000253834">
    <property type="component" value="Chromosome"/>
</dbReference>